<organism evidence="2 3">
    <name type="scientific">Naumovozyma dairenensis (strain ATCC 10597 / BCRC 20456 / CBS 421 / NBRC 0211 / NRRL Y-12639)</name>
    <name type="common">Saccharomyces dairenensis</name>
    <dbReference type="NCBI Taxonomy" id="1071378"/>
    <lineage>
        <taxon>Eukaryota</taxon>
        <taxon>Fungi</taxon>
        <taxon>Dikarya</taxon>
        <taxon>Ascomycota</taxon>
        <taxon>Saccharomycotina</taxon>
        <taxon>Saccharomycetes</taxon>
        <taxon>Saccharomycetales</taxon>
        <taxon>Saccharomycetaceae</taxon>
        <taxon>Naumovozyma</taxon>
    </lineage>
</organism>
<name>G0WEY5_NAUDC</name>
<feature type="region of interest" description="Disordered" evidence="1">
    <location>
        <begin position="28"/>
        <end position="63"/>
    </location>
</feature>
<dbReference type="RefSeq" id="XP_003671589.1">
    <property type="nucleotide sequence ID" value="XM_003671541.1"/>
</dbReference>
<accession>G0WEY5</accession>
<feature type="compositionally biased region" description="Acidic residues" evidence="1">
    <location>
        <begin position="28"/>
        <end position="40"/>
    </location>
</feature>
<sequence length="289" mass="34316">MAASLTLEQFLDIDPLTDKRQLDFDDITSESNTEDSDFDVQSDYMGSDQKPERHLEGDGLTSTSEDSIMDQYDATVSWRTLPQYIVKFSNLPADFTPADLKLLFQSNFINFVKFKIFWELQKFNKKVVFVELFSFRDLNKIMKFWSNIEYLKYFHIILEMSNFIEFEKYFERKKVSTNTKINHKLQFELDRWKPKQMKPQQQEYPPSISSTTNNIRDEFNSSIKMLNFLQIIHDYEHDYIHTSIGNNNNNNGNDSHSDITQKETSSLEEETNIDGLFKFDIPSYYYINR</sequence>
<dbReference type="KEGG" id="ndi:NDAI_0H01720"/>
<dbReference type="InterPro" id="IPR035979">
    <property type="entry name" value="RBD_domain_sf"/>
</dbReference>
<evidence type="ECO:0000313" key="3">
    <source>
        <dbReference type="Proteomes" id="UP000000689"/>
    </source>
</evidence>
<dbReference type="STRING" id="1071378.G0WEY5"/>
<dbReference type="EMBL" id="HE580274">
    <property type="protein sequence ID" value="CCD26346.1"/>
    <property type="molecule type" value="Genomic_DNA"/>
</dbReference>
<dbReference type="OrthoDB" id="48651at2759"/>
<gene>
    <name evidence="2" type="primary">NDAI0H01720</name>
    <name evidence="2" type="ordered locus">NDAI_0H01720</name>
</gene>
<reference evidence="2 3" key="1">
    <citation type="journal article" date="2011" name="Proc. Natl. Acad. Sci. U.S.A.">
        <title>Evolutionary erosion of yeast sex chromosomes by mating-type switching accidents.</title>
        <authorList>
            <person name="Gordon J.L."/>
            <person name="Armisen D."/>
            <person name="Proux-Wera E."/>
            <person name="Oheigeartaigh S.S."/>
            <person name="Byrne K.P."/>
            <person name="Wolfe K.H."/>
        </authorList>
    </citation>
    <scope>NUCLEOTIDE SEQUENCE [LARGE SCALE GENOMIC DNA]</scope>
    <source>
        <strain evidence="3">ATCC 10597 / BCRC 20456 / CBS 421 / NBRC 0211 / NRRL Y-12639</strain>
    </source>
</reference>
<dbReference type="Proteomes" id="UP000000689">
    <property type="component" value="Chromosome 8"/>
</dbReference>
<keyword evidence="3" id="KW-1185">Reference proteome</keyword>
<dbReference type="GO" id="GO:0003676">
    <property type="term" value="F:nucleic acid binding"/>
    <property type="evidence" value="ECO:0007669"/>
    <property type="project" value="InterPro"/>
</dbReference>
<dbReference type="GeneID" id="11495877"/>
<dbReference type="AlphaFoldDB" id="G0WEY5"/>
<dbReference type="SUPFAM" id="SSF54928">
    <property type="entry name" value="RNA-binding domain, RBD"/>
    <property type="match status" value="1"/>
</dbReference>
<evidence type="ECO:0000256" key="1">
    <source>
        <dbReference type="SAM" id="MobiDB-lite"/>
    </source>
</evidence>
<dbReference type="HOGENOM" id="CLU_963417_0_0_1"/>
<evidence type="ECO:0000313" key="2">
    <source>
        <dbReference type="EMBL" id="CCD26346.1"/>
    </source>
</evidence>
<proteinExistence type="predicted"/>
<feature type="region of interest" description="Disordered" evidence="1">
    <location>
        <begin position="246"/>
        <end position="267"/>
    </location>
</feature>
<evidence type="ECO:0008006" key="4">
    <source>
        <dbReference type="Google" id="ProtNLM"/>
    </source>
</evidence>
<protein>
    <recommendedName>
        <fullName evidence="4">RRM domain-containing protein</fullName>
    </recommendedName>
</protein>
<dbReference type="CDD" id="cd00590">
    <property type="entry name" value="RRM_SF"/>
    <property type="match status" value="1"/>
</dbReference>